<feature type="transmembrane region" description="Helical" evidence="1">
    <location>
        <begin position="257"/>
        <end position="277"/>
    </location>
</feature>
<feature type="domain" description="SGNH" evidence="3">
    <location>
        <begin position="393"/>
        <end position="654"/>
    </location>
</feature>
<keyword evidence="1" id="KW-0812">Transmembrane</keyword>
<feature type="transmembrane region" description="Helical" evidence="1">
    <location>
        <begin position="83"/>
        <end position="102"/>
    </location>
</feature>
<dbReference type="InterPro" id="IPR050879">
    <property type="entry name" value="Acyltransferase_3"/>
</dbReference>
<dbReference type="PANTHER" id="PTHR23028">
    <property type="entry name" value="ACETYLTRANSFERASE"/>
    <property type="match status" value="1"/>
</dbReference>
<keyword evidence="4" id="KW-0808">Transferase</keyword>
<dbReference type="GO" id="GO:0016747">
    <property type="term" value="F:acyltransferase activity, transferring groups other than amino-acyl groups"/>
    <property type="evidence" value="ECO:0007669"/>
    <property type="project" value="InterPro"/>
</dbReference>
<proteinExistence type="predicted"/>
<evidence type="ECO:0000259" key="2">
    <source>
        <dbReference type="Pfam" id="PF01757"/>
    </source>
</evidence>
<evidence type="ECO:0000313" key="5">
    <source>
        <dbReference type="Proteomes" id="UP000249633"/>
    </source>
</evidence>
<accession>A0A2W5DDU1</accession>
<dbReference type="EMBL" id="QFOD01000015">
    <property type="protein sequence ID" value="PZP30135.1"/>
    <property type="molecule type" value="Genomic_DNA"/>
</dbReference>
<dbReference type="PANTHER" id="PTHR23028:SF53">
    <property type="entry name" value="ACYL_TRANSF_3 DOMAIN-CONTAINING PROTEIN"/>
    <property type="match status" value="1"/>
</dbReference>
<sequence length="664" mass="70871">MPATPPPVAHDLPLRWDIQALRGVAVAWVLLQHLQLGVAPGGFLGVDIFFVISGFLITGQVLRGLEAGRFSPADFYARRARRLLPAAYVVLALTLLAGSWLLGPQERAELVAQHWGALGLASNYVLWGQSGYFSASAELKPLLHFWSLSLEEQYYLLLPALLMLAGPGRRGLMAVAGLVLLSFVAGLVWQRHEASAAFYGLPTRAWELGLGSLGAWAQRHGRLGPAWLRGPAAVLLLVLPLAPLPPLAGLDHPGANALLVALATLALLLSAPAAATPRVLRPLVGLGDISYSLYLVHWPLIAFVNNAWVGPADAPALAGWRAAAGLAALPLAWALWRGVEQPTRRWPLPHGPLAWARVLGVTVLLALLPLLLPASPARSAAARAPNYGLAASCDQWERWSDRPECRTAARPGWVVWGDSYAMHLVPGLAQTAPGLLQATESSCGPLPGLAPWRPGAAAGASFTRDWARQCERFNRSVLALLQRPDAPPVVLLSSLLEQYLDAPRDRLLRFVAGQEQELAPTPGSTQAEDALVAALAQLARTLRGAGKRLLWVAPPPSGGFDAGACQERRLAGRPRLGAAADCAIEADRLPALQRRIAVLLSRFEAEAGVPVLRLEPALCDAGRCRTADADGLILYRDKGHLSIEGSRRLVAAVATRDAVQALAR</sequence>
<feature type="domain" description="Acyltransferase 3" evidence="2">
    <location>
        <begin position="17"/>
        <end position="337"/>
    </location>
</feature>
<feature type="transmembrane region" description="Helical" evidence="1">
    <location>
        <begin position="226"/>
        <end position="245"/>
    </location>
</feature>
<feature type="transmembrane region" description="Helical" evidence="1">
    <location>
        <begin position="38"/>
        <end position="62"/>
    </location>
</feature>
<feature type="transmembrane region" description="Helical" evidence="1">
    <location>
        <begin position="171"/>
        <end position="189"/>
    </location>
</feature>
<dbReference type="Pfam" id="PF19040">
    <property type="entry name" value="SGNH"/>
    <property type="match status" value="1"/>
</dbReference>
<dbReference type="Pfam" id="PF01757">
    <property type="entry name" value="Acyl_transf_3"/>
    <property type="match status" value="1"/>
</dbReference>
<dbReference type="GO" id="GO:0016020">
    <property type="term" value="C:membrane"/>
    <property type="evidence" value="ECO:0007669"/>
    <property type="project" value="TreeGrafter"/>
</dbReference>
<feature type="transmembrane region" description="Helical" evidence="1">
    <location>
        <begin position="320"/>
        <end position="339"/>
    </location>
</feature>
<feature type="transmembrane region" description="Helical" evidence="1">
    <location>
        <begin position="351"/>
        <end position="372"/>
    </location>
</feature>
<organism evidence="4 5">
    <name type="scientific">Roseateles depolymerans</name>
    <dbReference type="NCBI Taxonomy" id="76731"/>
    <lineage>
        <taxon>Bacteria</taxon>
        <taxon>Pseudomonadati</taxon>
        <taxon>Pseudomonadota</taxon>
        <taxon>Betaproteobacteria</taxon>
        <taxon>Burkholderiales</taxon>
        <taxon>Sphaerotilaceae</taxon>
        <taxon>Roseateles</taxon>
    </lineage>
</organism>
<evidence type="ECO:0000256" key="1">
    <source>
        <dbReference type="SAM" id="Phobius"/>
    </source>
</evidence>
<dbReference type="AlphaFoldDB" id="A0A2W5DDU1"/>
<feature type="transmembrane region" description="Helical" evidence="1">
    <location>
        <begin position="289"/>
        <end position="308"/>
    </location>
</feature>
<comment type="caution">
    <text evidence="4">The sequence shown here is derived from an EMBL/GenBank/DDBJ whole genome shotgun (WGS) entry which is preliminary data.</text>
</comment>
<dbReference type="InterPro" id="IPR043968">
    <property type="entry name" value="SGNH"/>
</dbReference>
<keyword evidence="1" id="KW-1133">Transmembrane helix</keyword>
<gene>
    <name evidence="4" type="ORF">DI603_15350</name>
</gene>
<name>A0A2W5DDU1_9BURK</name>
<reference evidence="4 5" key="1">
    <citation type="submission" date="2017-08" db="EMBL/GenBank/DDBJ databases">
        <title>Infants hospitalized years apart are colonized by the same room-sourced microbial strains.</title>
        <authorList>
            <person name="Brooks B."/>
            <person name="Olm M.R."/>
            <person name="Firek B.A."/>
            <person name="Baker R."/>
            <person name="Thomas B.C."/>
            <person name="Morowitz M.J."/>
            <person name="Banfield J.F."/>
        </authorList>
    </citation>
    <scope>NUCLEOTIDE SEQUENCE [LARGE SCALE GENOMIC DNA]</scope>
    <source>
        <strain evidence="4">S2_012_000_R2_81</strain>
    </source>
</reference>
<dbReference type="GO" id="GO:0009103">
    <property type="term" value="P:lipopolysaccharide biosynthetic process"/>
    <property type="evidence" value="ECO:0007669"/>
    <property type="project" value="TreeGrafter"/>
</dbReference>
<dbReference type="Proteomes" id="UP000249633">
    <property type="component" value="Unassembled WGS sequence"/>
</dbReference>
<keyword evidence="1" id="KW-0472">Membrane</keyword>
<protein>
    <submittedName>
        <fullName evidence="4">Acyltransferase</fullName>
    </submittedName>
</protein>
<dbReference type="InterPro" id="IPR002656">
    <property type="entry name" value="Acyl_transf_3_dom"/>
</dbReference>
<evidence type="ECO:0000313" key="4">
    <source>
        <dbReference type="EMBL" id="PZP30135.1"/>
    </source>
</evidence>
<evidence type="ECO:0000259" key="3">
    <source>
        <dbReference type="Pfam" id="PF19040"/>
    </source>
</evidence>
<keyword evidence="4" id="KW-0012">Acyltransferase</keyword>